<comment type="similarity">
    <text evidence="1">Belongs to the bacterial solute-binding protein 8 family.</text>
</comment>
<evidence type="ECO:0000259" key="3">
    <source>
        <dbReference type="PROSITE" id="PS50983"/>
    </source>
</evidence>
<dbReference type="PROSITE" id="PS50983">
    <property type="entry name" value="FE_B12_PBP"/>
    <property type="match status" value="1"/>
</dbReference>
<dbReference type="SUPFAM" id="SSF53807">
    <property type="entry name" value="Helical backbone' metal receptor"/>
    <property type="match status" value="1"/>
</dbReference>
<protein>
    <submittedName>
        <fullName evidence="4">ABC transporter substrate-binding protein</fullName>
    </submittedName>
</protein>
<proteinExistence type="inferred from homology"/>
<feature type="domain" description="Fe/B12 periplasmic-binding" evidence="3">
    <location>
        <begin position="98"/>
        <end position="381"/>
    </location>
</feature>
<keyword evidence="5" id="KW-1185">Reference proteome</keyword>
<dbReference type="Pfam" id="PF01497">
    <property type="entry name" value="Peripla_BP_2"/>
    <property type="match status" value="1"/>
</dbReference>
<dbReference type="InterPro" id="IPR050902">
    <property type="entry name" value="ABC_Transporter_SBP"/>
</dbReference>
<feature type="region of interest" description="Disordered" evidence="2">
    <location>
        <begin position="1"/>
        <end position="48"/>
    </location>
</feature>
<organism evidence="4 5">
    <name type="scientific">Nocardiopsis endophytica</name>
    <dbReference type="NCBI Taxonomy" id="3018445"/>
    <lineage>
        <taxon>Bacteria</taxon>
        <taxon>Bacillati</taxon>
        <taxon>Actinomycetota</taxon>
        <taxon>Actinomycetes</taxon>
        <taxon>Streptosporangiales</taxon>
        <taxon>Nocardiopsidaceae</taxon>
        <taxon>Nocardiopsis</taxon>
    </lineage>
</organism>
<dbReference type="EMBL" id="JAQFWQ010000096">
    <property type="protein sequence ID" value="MDA2813931.1"/>
    <property type="molecule type" value="Genomic_DNA"/>
</dbReference>
<sequence length="392" mass="40666">MGPTHGKASVATARPAGRPRPPIRPSPFARLRPGAARRTGAARRPRVPASAALAAAALVLSGCAPGPGGAEPGAAAPGSAGAVENCGRQVEVSAPPQRAVSLDQGTTEILLSLGLADRMVGTAKWTDPVMEGLEDEEAKVPRLAENLPSFESVLGAEPDFVAASFASTLGTGGVAERDDFEELGVPTYLSPSDCEGKDNSSGGDGSRERPLEMDTVYREIRELAALFGVQGRGEELVGRLQDRVEAAADKADADGVTLMYWFSDSRSPYMAGCCGAPGIITGAVGAENALDDTADEWPQVSWETVADRDPDHLVLGDLTREAQTAESAGDKIAFLESDPVTKEMEAVREERYIVVSGAAMNPSIRTVEGIEQVAEALSSDAAEPSASASPSP</sequence>
<gene>
    <name evidence="4" type="ORF">O4J56_25020</name>
</gene>
<dbReference type="InterPro" id="IPR002491">
    <property type="entry name" value="ABC_transptr_periplasmic_BD"/>
</dbReference>
<feature type="region of interest" description="Disordered" evidence="2">
    <location>
        <begin position="185"/>
        <end position="210"/>
    </location>
</feature>
<dbReference type="PANTHER" id="PTHR30535">
    <property type="entry name" value="VITAMIN B12-BINDING PROTEIN"/>
    <property type="match status" value="1"/>
</dbReference>
<accession>A0ABT4UAG2</accession>
<comment type="caution">
    <text evidence="4">The sequence shown here is derived from an EMBL/GenBank/DDBJ whole genome shotgun (WGS) entry which is preliminary data.</text>
</comment>
<evidence type="ECO:0000256" key="1">
    <source>
        <dbReference type="ARBA" id="ARBA00008814"/>
    </source>
</evidence>
<reference evidence="4 5" key="1">
    <citation type="submission" date="2023-01" db="EMBL/GenBank/DDBJ databases">
        <title>Draft genome sequence of Nocardiopsis sp. RSe5-2 isolated from halophytes.</title>
        <authorList>
            <person name="Duangmal K."/>
            <person name="Chantavorakit T."/>
        </authorList>
    </citation>
    <scope>NUCLEOTIDE SEQUENCE [LARGE SCALE GENOMIC DNA]</scope>
    <source>
        <strain evidence="4 5">RSe5-2</strain>
    </source>
</reference>
<dbReference type="Proteomes" id="UP001527866">
    <property type="component" value="Unassembled WGS sequence"/>
</dbReference>
<dbReference type="Gene3D" id="3.40.50.1980">
    <property type="entry name" value="Nitrogenase molybdenum iron protein domain"/>
    <property type="match status" value="2"/>
</dbReference>
<dbReference type="PANTHER" id="PTHR30535:SF7">
    <property type="entry name" value="IRON(III) DICITRATE-BINDING PROTEIN"/>
    <property type="match status" value="1"/>
</dbReference>
<evidence type="ECO:0000256" key="2">
    <source>
        <dbReference type="SAM" id="MobiDB-lite"/>
    </source>
</evidence>
<feature type="compositionally biased region" description="Low complexity" evidence="2">
    <location>
        <begin position="26"/>
        <end position="39"/>
    </location>
</feature>
<evidence type="ECO:0000313" key="4">
    <source>
        <dbReference type="EMBL" id="MDA2813931.1"/>
    </source>
</evidence>
<evidence type="ECO:0000313" key="5">
    <source>
        <dbReference type="Proteomes" id="UP001527866"/>
    </source>
</evidence>
<name>A0ABT4UAG2_9ACTN</name>